<dbReference type="OrthoDB" id="358716at2"/>
<dbReference type="InterPro" id="IPR043128">
    <property type="entry name" value="Rev_trsase/Diguanyl_cyclase"/>
</dbReference>
<dbReference type="AlphaFoldDB" id="A0A433XHJ7"/>
<gene>
    <name evidence="7" type="ORF">EJP77_07855</name>
</gene>
<evidence type="ECO:0000256" key="1">
    <source>
        <dbReference type="ARBA" id="ARBA00004236"/>
    </source>
</evidence>
<reference evidence="7 8" key="1">
    <citation type="submission" date="2018-12" db="EMBL/GenBank/DDBJ databases">
        <authorList>
            <person name="Sun L."/>
            <person name="Chen Z."/>
        </authorList>
    </citation>
    <scope>NUCLEOTIDE SEQUENCE [LARGE SCALE GENOMIC DNA]</scope>
    <source>
        <strain evidence="7 8">3-5-3</strain>
    </source>
</reference>
<dbReference type="GO" id="GO:1902201">
    <property type="term" value="P:negative regulation of bacterial-type flagellum-dependent cell motility"/>
    <property type="evidence" value="ECO:0007669"/>
    <property type="project" value="TreeGrafter"/>
</dbReference>
<dbReference type="InterPro" id="IPR000160">
    <property type="entry name" value="GGDEF_dom"/>
</dbReference>
<comment type="subcellular location">
    <subcellularLocation>
        <location evidence="1">Cell membrane</location>
    </subcellularLocation>
</comment>
<keyword evidence="3 4" id="KW-0472">Membrane</keyword>
<keyword evidence="2" id="KW-1003">Cell membrane</keyword>
<dbReference type="CDD" id="cd01949">
    <property type="entry name" value="GGDEF"/>
    <property type="match status" value="1"/>
</dbReference>
<dbReference type="SMART" id="SM00267">
    <property type="entry name" value="GGDEF"/>
    <property type="match status" value="1"/>
</dbReference>
<accession>A0A433XHJ7</accession>
<protein>
    <submittedName>
        <fullName evidence="7">Diguanylate cyclase</fullName>
    </submittedName>
</protein>
<dbReference type="FunFam" id="3.30.70.270:FF:000001">
    <property type="entry name" value="Diguanylate cyclase domain protein"/>
    <property type="match status" value="1"/>
</dbReference>
<dbReference type="InterPro" id="IPR024478">
    <property type="entry name" value="HlyB_4HB_MCP"/>
</dbReference>
<dbReference type="EMBL" id="RZNX01000002">
    <property type="protein sequence ID" value="RUT33549.1"/>
    <property type="molecule type" value="Genomic_DNA"/>
</dbReference>
<comment type="caution">
    <text evidence="7">The sequence shown here is derived from an EMBL/GenBank/DDBJ whole genome shotgun (WGS) entry which is preliminary data.</text>
</comment>
<evidence type="ECO:0000259" key="6">
    <source>
        <dbReference type="PROSITE" id="PS50887"/>
    </source>
</evidence>
<dbReference type="Pfam" id="PF12729">
    <property type="entry name" value="4HB_MCP_1"/>
    <property type="match status" value="1"/>
</dbReference>
<sequence length="443" mass="49817">MRLQLRKKLYFSFLIIIVLFLVTASVSTLLTQRIVRLTSDILVSEKRLEVVQRLNLFARTANDNGANYLLAPLYIEDEFKSKFEANVKYLDQEFQQLEAITTTPSDLAQIRQFKNMWAAYVEDRRDIMNLKKFGSVTEAQESYTKDSYDPIAFALHAFSKSEQAQINSYNSRIEVSGRTIQFVNLVMGSLATVLSLLIAVALSNSLIRRILLLRTNAQTVASGNLRVPDLHFKSKDELTDLANSFNAMTESLRSVIDSNQLLHQLSHRDGLTGIANRRCYDESLEQAWSLSSAGSRPISLILFDIDYFKRFNDIYGHQAGDLCLKQVAEVLQEQVRESGGLAARYGGEEFAVLLPDRTSEEALQLAGLFQHTLADQHIPHKGSDISEYVTVSIGISTLTASDGEAPDDLVIEADKALYQAKENGRNRICIYEHDQTTEGDLKL</sequence>
<feature type="transmembrane region" description="Helical" evidence="4">
    <location>
        <begin position="182"/>
        <end position="202"/>
    </location>
</feature>
<dbReference type="Pfam" id="PF00672">
    <property type="entry name" value="HAMP"/>
    <property type="match status" value="1"/>
</dbReference>
<proteinExistence type="predicted"/>
<dbReference type="GO" id="GO:0005886">
    <property type="term" value="C:plasma membrane"/>
    <property type="evidence" value="ECO:0007669"/>
    <property type="project" value="UniProtKB-SubCell"/>
</dbReference>
<keyword evidence="4" id="KW-1133">Transmembrane helix</keyword>
<keyword evidence="8" id="KW-1185">Reference proteome</keyword>
<organism evidence="7 8">
    <name type="scientific">Paenibacillus zeisoli</name>
    <dbReference type="NCBI Taxonomy" id="2496267"/>
    <lineage>
        <taxon>Bacteria</taxon>
        <taxon>Bacillati</taxon>
        <taxon>Bacillota</taxon>
        <taxon>Bacilli</taxon>
        <taxon>Bacillales</taxon>
        <taxon>Paenibacillaceae</taxon>
        <taxon>Paenibacillus</taxon>
    </lineage>
</organism>
<dbReference type="RefSeq" id="WP_127198663.1">
    <property type="nucleotide sequence ID" value="NZ_RZNX01000002.1"/>
</dbReference>
<dbReference type="Proteomes" id="UP000272464">
    <property type="component" value="Unassembled WGS sequence"/>
</dbReference>
<feature type="domain" description="GGDEF" evidence="6">
    <location>
        <begin position="296"/>
        <end position="433"/>
    </location>
</feature>
<dbReference type="Pfam" id="PF00990">
    <property type="entry name" value="GGDEF"/>
    <property type="match status" value="1"/>
</dbReference>
<dbReference type="Gene3D" id="6.10.340.10">
    <property type="match status" value="1"/>
</dbReference>
<dbReference type="PROSITE" id="PS50885">
    <property type="entry name" value="HAMP"/>
    <property type="match status" value="1"/>
</dbReference>
<evidence type="ECO:0000313" key="8">
    <source>
        <dbReference type="Proteomes" id="UP000272464"/>
    </source>
</evidence>
<dbReference type="PANTHER" id="PTHR45138">
    <property type="entry name" value="REGULATORY COMPONENTS OF SENSORY TRANSDUCTION SYSTEM"/>
    <property type="match status" value="1"/>
</dbReference>
<dbReference type="SUPFAM" id="SSF158472">
    <property type="entry name" value="HAMP domain-like"/>
    <property type="match status" value="1"/>
</dbReference>
<keyword evidence="4" id="KW-0812">Transmembrane</keyword>
<dbReference type="GO" id="GO:0052621">
    <property type="term" value="F:diguanylate cyclase activity"/>
    <property type="evidence" value="ECO:0007669"/>
    <property type="project" value="TreeGrafter"/>
</dbReference>
<dbReference type="PANTHER" id="PTHR45138:SF9">
    <property type="entry name" value="DIGUANYLATE CYCLASE DGCM-RELATED"/>
    <property type="match status" value="1"/>
</dbReference>
<dbReference type="CDD" id="cd06225">
    <property type="entry name" value="HAMP"/>
    <property type="match status" value="1"/>
</dbReference>
<dbReference type="GO" id="GO:0043709">
    <property type="term" value="P:cell adhesion involved in single-species biofilm formation"/>
    <property type="evidence" value="ECO:0007669"/>
    <property type="project" value="TreeGrafter"/>
</dbReference>
<dbReference type="NCBIfam" id="TIGR00254">
    <property type="entry name" value="GGDEF"/>
    <property type="match status" value="1"/>
</dbReference>
<evidence type="ECO:0000256" key="2">
    <source>
        <dbReference type="ARBA" id="ARBA00022475"/>
    </source>
</evidence>
<evidence type="ECO:0000256" key="4">
    <source>
        <dbReference type="SAM" id="Phobius"/>
    </source>
</evidence>
<dbReference type="InterPro" id="IPR050469">
    <property type="entry name" value="Diguanylate_Cyclase"/>
</dbReference>
<dbReference type="Gene3D" id="3.30.70.270">
    <property type="match status" value="1"/>
</dbReference>
<dbReference type="PROSITE" id="PS50887">
    <property type="entry name" value="GGDEF"/>
    <property type="match status" value="1"/>
</dbReference>
<dbReference type="InterPro" id="IPR029787">
    <property type="entry name" value="Nucleotide_cyclase"/>
</dbReference>
<name>A0A433XHJ7_9BACL</name>
<dbReference type="SMART" id="SM00304">
    <property type="entry name" value="HAMP"/>
    <property type="match status" value="1"/>
</dbReference>
<dbReference type="SUPFAM" id="SSF55073">
    <property type="entry name" value="Nucleotide cyclase"/>
    <property type="match status" value="1"/>
</dbReference>
<feature type="domain" description="HAMP" evidence="5">
    <location>
        <begin position="204"/>
        <end position="257"/>
    </location>
</feature>
<dbReference type="InterPro" id="IPR003660">
    <property type="entry name" value="HAMP_dom"/>
</dbReference>
<dbReference type="GO" id="GO:0007165">
    <property type="term" value="P:signal transduction"/>
    <property type="evidence" value="ECO:0007669"/>
    <property type="project" value="InterPro"/>
</dbReference>
<evidence type="ECO:0000256" key="3">
    <source>
        <dbReference type="ARBA" id="ARBA00023136"/>
    </source>
</evidence>
<feature type="transmembrane region" description="Helical" evidence="4">
    <location>
        <begin position="9"/>
        <end position="30"/>
    </location>
</feature>
<evidence type="ECO:0000259" key="5">
    <source>
        <dbReference type="PROSITE" id="PS50885"/>
    </source>
</evidence>
<evidence type="ECO:0000313" key="7">
    <source>
        <dbReference type="EMBL" id="RUT33549.1"/>
    </source>
</evidence>